<dbReference type="InterPro" id="IPR037202">
    <property type="entry name" value="ESCRT_assembly_dom"/>
</dbReference>
<evidence type="ECO:0000256" key="2">
    <source>
        <dbReference type="ARBA" id="ARBA00007617"/>
    </source>
</evidence>
<evidence type="ECO:0000313" key="9">
    <source>
        <dbReference type="EMBL" id="KAF4119249.1"/>
    </source>
</evidence>
<protein>
    <submittedName>
        <fullName evidence="10">Modifier of rudimentary (Mod(R)) protein</fullName>
    </submittedName>
</protein>
<dbReference type="InterPro" id="IPR009851">
    <property type="entry name" value="Mod_r"/>
</dbReference>
<evidence type="ECO:0000256" key="3">
    <source>
        <dbReference type="ARBA" id="ARBA00022448"/>
    </source>
</evidence>
<name>A0A9P4YSZ6_9HYPO</name>
<dbReference type="InterPro" id="IPR029012">
    <property type="entry name" value="Helix_hairpin_bin_sf"/>
</dbReference>
<evidence type="ECO:0000313" key="10">
    <source>
        <dbReference type="EMBL" id="KAF4122556.1"/>
    </source>
</evidence>
<comment type="caution">
    <text evidence="10">The sequence shown here is derived from an EMBL/GenBank/DDBJ whole genome shotgun (WGS) entry which is preliminary data.</text>
</comment>
<keyword evidence="3 6" id="KW-0813">Transport</keyword>
<evidence type="ECO:0000256" key="7">
    <source>
        <dbReference type="SAM" id="MobiDB-lite"/>
    </source>
</evidence>
<feature type="domain" description="VPS37 C-terminal" evidence="8">
    <location>
        <begin position="153"/>
        <end position="247"/>
    </location>
</feature>
<dbReference type="GO" id="GO:0006612">
    <property type="term" value="P:protein targeting to membrane"/>
    <property type="evidence" value="ECO:0007669"/>
    <property type="project" value="TreeGrafter"/>
</dbReference>
<dbReference type="AlphaFoldDB" id="A0A9P4YSZ6"/>
<dbReference type="RefSeq" id="XP_035317901.1">
    <property type="nucleotide sequence ID" value="XM_035467448.1"/>
</dbReference>
<dbReference type="SUPFAM" id="SSF140111">
    <property type="entry name" value="Endosomal sorting complex assembly domain"/>
    <property type="match status" value="1"/>
</dbReference>
<dbReference type="GO" id="GO:0000813">
    <property type="term" value="C:ESCRT I complex"/>
    <property type="evidence" value="ECO:0007669"/>
    <property type="project" value="UniProtKB-ARBA"/>
</dbReference>
<gene>
    <name evidence="9" type="ORF">GMORB2_5474</name>
    <name evidence="10" type="ORF">GMORB2_6862</name>
</gene>
<dbReference type="EMBL" id="JAANYQ010000032">
    <property type="protein sequence ID" value="KAF4119249.1"/>
    <property type="molecule type" value="Genomic_DNA"/>
</dbReference>
<evidence type="ECO:0000313" key="11">
    <source>
        <dbReference type="Proteomes" id="UP000749293"/>
    </source>
</evidence>
<dbReference type="PANTHER" id="PTHR13678:SF2">
    <property type="entry name" value="VACUOLAR PROTEIN SORTING-ASSOCIATED PROTEIN 37A"/>
    <property type="match status" value="1"/>
</dbReference>
<evidence type="ECO:0000256" key="1">
    <source>
        <dbReference type="ARBA" id="ARBA00004177"/>
    </source>
</evidence>
<dbReference type="GO" id="GO:0006623">
    <property type="term" value="P:protein targeting to vacuole"/>
    <property type="evidence" value="ECO:0007669"/>
    <property type="project" value="TreeGrafter"/>
</dbReference>
<accession>A0A9P4YSZ6</accession>
<sequence>MATFTPELHGISASTPPAPPPKPGSHESSGINTPTRTKPSVGPEAGGVGVGGAPHMSRTSSSIPDPGDEWLPEFIKDKSKQDIAAMLADAKVLQALTHSSRTAHPSLLESQSLLRSALEDNIDLAAHTAGMESRLAAQRAATQAQLLSTHALERQWRQRQSDMDDALAPLGPASLYQRLAQGVQEQEAVCQAMEESFLDVGADDAASTATERETADWVRRYREARVVYYLRQERKERWDEGRVGGWR</sequence>
<dbReference type="Pfam" id="PF07200">
    <property type="entry name" value="Mod_r"/>
    <property type="match status" value="1"/>
</dbReference>
<evidence type="ECO:0000256" key="6">
    <source>
        <dbReference type="PROSITE-ProRule" id="PRU00646"/>
    </source>
</evidence>
<organism evidence="10 11">
    <name type="scientific">Geosmithia morbida</name>
    <dbReference type="NCBI Taxonomy" id="1094350"/>
    <lineage>
        <taxon>Eukaryota</taxon>
        <taxon>Fungi</taxon>
        <taxon>Dikarya</taxon>
        <taxon>Ascomycota</taxon>
        <taxon>Pezizomycotina</taxon>
        <taxon>Sordariomycetes</taxon>
        <taxon>Hypocreomycetidae</taxon>
        <taxon>Hypocreales</taxon>
        <taxon>Bionectriaceae</taxon>
        <taxon>Geosmithia</taxon>
    </lineage>
</organism>
<keyword evidence="4" id="KW-0967">Endosome</keyword>
<dbReference type="PANTHER" id="PTHR13678">
    <property type="entry name" value="VACUOLAR PROTEIN SORTING-ASSOCIATED PROTEIN 37"/>
    <property type="match status" value="1"/>
</dbReference>
<dbReference type="Gene3D" id="1.10.287.660">
    <property type="entry name" value="Helix hairpin bin"/>
    <property type="match status" value="1"/>
</dbReference>
<evidence type="ECO:0000259" key="8">
    <source>
        <dbReference type="PROSITE" id="PS51314"/>
    </source>
</evidence>
<dbReference type="OrthoDB" id="10260857at2759"/>
<proteinExistence type="inferred from homology"/>
<dbReference type="PROSITE" id="PS51314">
    <property type="entry name" value="VPS37_C"/>
    <property type="match status" value="1"/>
</dbReference>
<reference evidence="10" key="1">
    <citation type="submission" date="2020-03" db="EMBL/GenBank/DDBJ databases">
        <title>Site-based positive gene gene selection in Geosmithia morbida across the United States reveals a broad range of putative effectors and factors for local host and environmental adapation.</title>
        <authorList>
            <person name="Onufrak A."/>
            <person name="Murdoch R.W."/>
            <person name="Gazis R."/>
            <person name="Huff M."/>
            <person name="Staton M."/>
            <person name="Klingeman W."/>
            <person name="Hadziabdic D."/>
        </authorList>
    </citation>
    <scope>NUCLEOTIDE SEQUENCE</scope>
    <source>
        <strain evidence="10">1262</strain>
    </source>
</reference>
<dbReference type="GeneID" id="55971702"/>
<dbReference type="Proteomes" id="UP000749293">
    <property type="component" value="Unassembled WGS sequence"/>
</dbReference>
<keyword evidence="11" id="KW-1185">Reference proteome</keyword>
<keyword evidence="5 6" id="KW-0653">Protein transport</keyword>
<comment type="subcellular location">
    <subcellularLocation>
        <location evidence="1">Endosome</location>
    </subcellularLocation>
</comment>
<evidence type="ECO:0000256" key="5">
    <source>
        <dbReference type="ARBA" id="ARBA00022927"/>
    </source>
</evidence>
<evidence type="ECO:0000256" key="4">
    <source>
        <dbReference type="ARBA" id="ARBA00022753"/>
    </source>
</evidence>
<dbReference type="EMBL" id="JAANYQ010000008">
    <property type="protein sequence ID" value="KAF4122556.1"/>
    <property type="molecule type" value="Genomic_DNA"/>
</dbReference>
<feature type="region of interest" description="Disordered" evidence="7">
    <location>
        <begin position="1"/>
        <end position="71"/>
    </location>
</feature>
<dbReference type="GO" id="GO:0043162">
    <property type="term" value="P:ubiquitin-dependent protein catabolic process via the multivesicular body sorting pathway"/>
    <property type="evidence" value="ECO:0007669"/>
    <property type="project" value="UniProtKB-ARBA"/>
</dbReference>
<comment type="similarity">
    <text evidence="2">Belongs to the VPS37 family.</text>
</comment>
<feature type="compositionally biased region" description="Polar residues" evidence="7">
    <location>
        <begin position="26"/>
        <end position="38"/>
    </location>
</feature>